<accession>A0AAD7CLY3</accession>
<reference evidence="2" key="1">
    <citation type="submission" date="2023-03" db="EMBL/GenBank/DDBJ databases">
        <title>Massive genome expansion in bonnet fungi (Mycena s.s.) driven by repeated elements and novel gene families across ecological guilds.</title>
        <authorList>
            <consortium name="Lawrence Berkeley National Laboratory"/>
            <person name="Harder C.B."/>
            <person name="Miyauchi S."/>
            <person name="Viragh M."/>
            <person name="Kuo A."/>
            <person name="Thoen E."/>
            <person name="Andreopoulos B."/>
            <person name="Lu D."/>
            <person name="Skrede I."/>
            <person name="Drula E."/>
            <person name="Henrissat B."/>
            <person name="Morin E."/>
            <person name="Kohler A."/>
            <person name="Barry K."/>
            <person name="LaButti K."/>
            <person name="Morin E."/>
            <person name="Salamov A."/>
            <person name="Lipzen A."/>
            <person name="Mereny Z."/>
            <person name="Hegedus B."/>
            <person name="Baldrian P."/>
            <person name="Stursova M."/>
            <person name="Weitz H."/>
            <person name="Taylor A."/>
            <person name="Grigoriev I.V."/>
            <person name="Nagy L.G."/>
            <person name="Martin F."/>
            <person name="Kauserud H."/>
        </authorList>
    </citation>
    <scope>NUCLEOTIDE SEQUENCE</scope>
    <source>
        <strain evidence="2">CBHHK067</strain>
    </source>
</reference>
<evidence type="ECO:0000313" key="2">
    <source>
        <dbReference type="EMBL" id="KAJ7652570.1"/>
    </source>
</evidence>
<dbReference type="EMBL" id="JARKIE010000346">
    <property type="protein sequence ID" value="KAJ7652570.1"/>
    <property type="molecule type" value="Genomic_DNA"/>
</dbReference>
<gene>
    <name evidence="2" type="ORF">B0H17DRAFT_1101422</name>
</gene>
<feature type="transmembrane region" description="Helical" evidence="1">
    <location>
        <begin position="6"/>
        <end position="27"/>
    </location>
</feature>
<dbReference type="AlphaFoldDB" id="A0AAD7CLY3"/>
<name>A0AAD7CLY3_MYCRO</name>
<organism evidence="2 3">
    <name type="scientific">Mycena rosella</name>
    <name type="common">Pink bonnet</name>
    <name type="synonym">Agaricus rosellus</name>
    <dbReference type="NCBI Taxonomy" id="1033263"/>
    <lineage>
        <taxon>Eukaryota</taxon>
        <taxon>Fungi</taxon>
        <taxon>Dikarya</taxon>
        <taxon>Basidiomycota</taxon>
        <taxon>Agaricomycotina</taxon>
        <taxon>Agaricomycetes</taxon>
        <taxon>Agaricomycetidae</taxon>
        <taxon>Agaricales</taxon>
        <taxon>Marasmiineae</taxon>
        <taxon>Mycenaceae</taxon>
        <taxon>Mycena</taxon>
    </lineage>
</organism>
<evidence type="ECO:0000256" key="1">
    <source>
        <dbReference type="SAM" id="Phobius"/>
    </source>
</evidence>
<keyword evidence="3" id="KW-1185">Reference proteome</keyword>
<comment type="caution">
    <text evidence="2">The sequence shown here is derived from an EMBL/GenBank/DDBJ whole genome shotgun (WGS) entry which is preliminary data.</text>
</comment>
<dbReference type="Proteomes" id="UP001221757">
    <property type="component" value="Unassembled WGS sequence"/>
</dbReference>
<sequence length="53" mass="5795">MGPDWAALASFLLCGTSFSGFLGLRLAKPYLGWNSTLEHIRNNLPLQNFLNGA</sequence>
<keyword evidence="1" id="KW-0812">Transmembrane</keyword>
<protein>
    <submittedName>
        <fullName evidence="2">Uncharacterized protein</fullName>
    </submittedName>
</protein>
<keyword evidence="1" id="KW-1133">Transmembrane helix</keyword>
<proteinExistence type="predicted"/>
<keyword evidence="1" id="KW-0472">Membrane</keyword>
<evidence type="ECO:0000313" key="3">
    <source>
        <dbReference type="Proteomes" id="UP001221757"/>
    </source>
</evidence>